<dbReference type="STRING" id="56193.YP76_15820"/>
<reference evidence="1 2" key="1">
    <citation type="submission" date="2015-04" db="EMBL/GenBank/DDBJ databases">
        <title>Genome sequence of aromatic hydrocarbons-degrading Sphingobium chungbukense DJ77.</title>
        <authorList>
            <person name="Kim Y.-C."/>
            <person name="Chae J.-C."/>
        </authorList>
    </citation>
    <scope>NUCLEOTIDE SEQUENCE [LARGE SCALE GENOMIC DNA]</scope>
    <source>
        <strain evidence="1 2">DJ77</strain>
    </source>
</reference>
<dbReference type="AlphaFoldDB" id="A0A0M3AML1"/>
<gene>
    <name evidence="1" type="ORF">YP76_15820</name>
</gene>
<dbReference type="PATRIC" id="fig|56193.3.peg.3310"/>
<sequence length="160" mass="18448">MCLSQPVHANPVLPVEHERRVGRCIRQASEGRLWLERTLWGLRDQEAGWVGAEILNRNGSHDLGPLQVNSFWVPKLSAMIDRPPTQVRVWLTHDPCFNVQAARWIFLSALSATHDYWKAVGVYHSPTHRRQRHYAGLVAAKLVRRFGPSIFLKGDHRVRY</sequence>
<accession>A0A0M3AML1</accession>
<proteinExistence type="predicted"/>
<comment type="caution">
    <text evidence="1">The sequence shown here is derived from an EMBL/GenBank/DDBJ whole genome shotgun (WGS) entry which is preliminary data.</text>
</comment>
<name>A0A0M3AML1_9SPHN</name>
<evidence type="ECO:0000313" key="2">
    <source>
        <dbReference type="Proteomes" id="UP000033874"/>
    </source>
</evidence>
<organism evidence="1 2">
    <name type="scientific">Sphingobium chungbukense</name>
    <dbReference type="NCBI Taxonomy" id="56193"/>
    <lineage>
        <taxon>Bacteria</taxon>
        <taxon>Pseudomonadati</taxon>
        <taxon>Pseudomonadota</taxon>
        <taxon>Alphaproteobacteria</taxon>
        <taxon>Sphingomonadales</taxon>
        <taxon>Sphingomonadaceae</taxon>
        <taxon>Sphingobium</taxon>
    </lineage>
</organism>
<dbReference type="CDD" id="cd13400">
    <property type="entry name" value="LT_IagB-like"/>
    <property type="match status" value="1"/>
</dbReference>
<dbReference type="InterPro" id="IPR023346">
    <property type="entry name" value="Lysozyme-like_dom_sf"/>
</dbReference>
<protein>
    <submittedName>
        <fullName evidence="1">Murein transglycosylase</fullName>
    </submittedName>
</protein>
<dbReference type="Proteomes" id="UP000033874">
    <property type="component" value="Unassembled WGS sequence"/>
</dbReference>
<evidence type="ECO:0000313" key="1">
    <source>
        <dbReference type="EMBL" id="KKW91387.1"/>
    </source>
</evidence>
<keyword evidence="2" id="KW-1185">Reference proteome</keyword>
<dbReference type="SUPFAM" id="SSF53955">
    <property type="entry name" value="Lysozyme-like"/>
    <property type="match status" value="1"/>
</dbReference>
<dbReference type="EMBL" id="LBIC01000007">
    <property type="protein sequence ID" value="KKW91387.1"/>
    <property type="molecule type" value="Genomic_DNA"/>
</dbReference>